<dbReference type="Pfam" id="PF13781">
    <property type="entry name" value="DoxX_3"/>
    <property type="match status" value="1"/>
</dbReference>
<accession>A0A0H3ZNK8</accession>
<feature type="transmembrane region" description="Helical" evidence="1">
    <location>
        <begin position="44"/>
        <end position="67"/>
    </location>
</feature>
<dbReference type="EMBL" id="KP795549">
    <property type="protein sequence ID" value="AKN37765.1"/>
    <property type="molecule type" value="Genomic_DNA"/>
</dbReference>
<organism evidence="2">
    <name type="scientific">Vibrio tasmaniensis</name>
    <dbReference type="NCBI Taxonomy" id="212663"/>
    <lineage>
        <taxon>Bacteria</taxon>
        <taxon>Pseudomonadati</taxon>
        <taxon>Pseudomonadota</taxon>
        <taxon>Gammaproteobacteria</taxon>
        <taxon>Vibrionales</taxon>
        <taxon>Vibrionaceae</taxon>
        <taxon>Vibrio</taxon>
    </lineage>
</organism>
<keyword evidence="1" id="KW-1133">Transmembrane helix</keyword>
<keyword evidence="1" id="KW-0812">Transmembrane</keyword>
<evidence type="ECO:0000256" key="1">
    <source>
        <dbReference type="SAM" id="Phobius"/>
    </source>
</evidence>
<evidence type="ECO:0008006" key="3">
    <source>
        <dbReference type="Google" id="ProtNLM"/>
    </source>
</evidence>
<keyword evidence="1" id="KW-0472">Membrane</keyword>
<protein>
    <recommendedName>
        <fullName evidence="3">DoxX family protein</fullName>
    </recommendedName>
</protein>
<sequence>MTTVQIARLIITFAWLYHGLAPKLIQIAPLEQIMSGSVGFGDELTYMFIKFAGIAEVMWGIIFFFFLQK</sequence>
<dbReference type="InterPro" id="IPR025695">
    <property type="entry name" value="DoxX-like"/>
</dbReference>
<evidence type="ECO:0000313" key="2">
    <source>
        <dbReference type="EMBL" id="AKN37765.1"/>
    </source>
</evidence>
<dbReference type="AlphaFoldDB" id="A0A0H3ZNK8"/>
<name>A0A0H3ZNK8_9VIBR</name>
<proteinExistence type="predicted"/>
<reference evidence="2" key="1">
    <citation type="journal article" date="2015" name="MBio">
        <title>Eco-Evolutionary Dynamics of Episomes among Ecologically Cohesive Bacterial Populations.</title>
        <authorList>
            <person name="Xue H."/>
            <person name="Cordero O.X."/>
            <person name="Camas F.M."/>
            <person name="Trimble W."/>
            <person name="Meyer F."/>
            <person name="Guglielmini J."/>
            <person name="Rocha E.P."/>
            <person name="Polz M.F."/>
        </authorList>
    </citation>
    <scope>NUCLEOTIDE SEQUENCE</scope>
    <source>
        <strain evidence="2">FF_210</strain>
    </source>
</reference>